<keyword evidence="5" id="KW-1185">Reference proteome</keyword>
<reference evidence="4" key="1">
    <citation type="submission" date="2016-11" db="EMBL/GenBank/DDBJ databases">
        <authorList>
            <person name="Varghese N."/>
            <person name="Submissions S."/>
        </authorList>
    </citation>
    <scope>NUCLEOTIDE SEQUENCE [LARGE SCALE GENOMIC DNA]</scope>
    <source>
        <strain evidence="4">DSM 19859</strain>
    </source>
</reference>
<gene>
    <name evidence="2" type="ORF">DSM01_3017</name>
    <name evidence="3" type="ORF">SAMN04487999_0557</name>
</gene>
<dbReference type="InterPro" id="IPR051532">
    <property type="entry name" value="Ester_Hydrolysis_Enzymes"/>
</dbReference>
<sequence>MSKFVQLSVCIVFMVWGSIFKSKAQDWPNLKRYAEANAQVDSIYAKENRVVFMGNSITEGWVNSDPDFFTKNNFIGRGISGQTTPQMLLRFRQDVIDLNPVAVVILAGTNDIAGNTGPMTTAQIFDNMVSMVELAEANGIVPIVSSILPAAKYPWKPEVDSVGPILELNTMLKYYCEGKGLVYLDYFSEMVDEENGLPEALSYDGVHPTDEGYQVMEPLALAAIKEALKN</sequence>
<dbReference type="GO" id="GO:0004622">
    <property type="term" value="F:phosphatidylcholine lysophospholipase activity"/>
    <property type="evidence" value="ECO:0007669"/>
    <property type="project" value="TreeGrafter"/>
</dbReference>
<dbReference type="InterPro" id="IPR036514">
    <property type="entry name" value="SGNH_hydro_sf"/>
</dbReference>
<evidence type="ECO:0000313" key="5">
    <source>
        <dbReference type="Proteomes" id="UP000290037"/>
    </source>
</evidence>
<organism evidence="3 4">
    <name type="scientific">Leeuwenhoekiella palythoae</name>
    <dbReference type="NCBI Taxonomy" id="573501"/>
    <lineage>
        <taxon>Bacteria</taxon>
        <taxon>Pseudomonadati</taxon>
        <taxon>Bacteroidota</taxon>
        <taxon>Flavobacteriia</taxon>
        <taxon>Flavobacteriales</taxon>
        <taxon>Flavobacteriaceae</taxon>
        <taxon>Leeuwenhoekiella</taxon>
    </lineage>
</organism>
<protein>
    <submittedName>
        <fullName evidence="2 3">Lysophospholipase L1</fullName>
    </submittedName>
</protein>
<dbReference type="PANTHER" id="PTHR30383">
    <property type="entry name" value="THIOESTERASE 1/PROTEASE 1/LYSOPHOSPHOLIPASE L1"/>
    <property type="match status" value="1"/>
</dbReference>
<dbReference type="Gene3D" id="3.40.50.1110">
    <property type="entry name" value="SGNH hydrolase"/>
    <property type="match status" value="1"/>
</dbReference>
<dbReference type="AlphaFoldDB" id="A0A1M5U5C4"/>
<dbReference type="InterPro" id="IPR013830">
    <property type="entry name" value="SGNH_hydro"/>
</dbReference>
<accession>A0A1M5U5C4</accession>
<proteinExistence type="predicted"/>
<dbReference type="EMBL" id="FQXT01000001">
    <property type="protein sequence ID" value="SHH58090.1"/>
    <property type="molecule type" value="Genomic_DNA"/>
</dbReference>
<evidence type="ECO:0000313" key="3">
    <source>
        <dbReference type="EMBL" id="SHH58090.1"/>
    </source>
</evidence>
<feature type="domain" description="SGNH hydrolase-type esterase" evidence="1">
    <location>
        <begin position="52"/>
        <end position="215"/>
    </location>
</feature>
<evidence type="ECO:0000259" key="1">
    <source>
        <dbReference type="Pfam" id="PF13472"/>
    </source>
</evidence>
<dbReference type="Pfam" id="PF13472">
    <property type="entry name" value="Lipase_GDSL_2"/>
    <property type="match status" value="1"/>
</dbReference>
<dbReference type="CDD" id="cd04501">
    <property type="entry name" value="SGNH_hydrolase_like_4"/>
    <property type="match status" value="1"/>
</dbReference>
<dbReference type="Proteomes" id="UP000184240">
    <property type="component" value="Unassembled WGS sequence"/>
</dbReference>
<evidence type="ECO:0000313" key="2">
    <source>
        <dbReference type="EMBL" id="RXG27498.1"/>
    </source>
</evidence>
<dbReference type="Proteomes" id="UP000290037">
    <property type="component" value="Unassembled WGS sequence"/>
</dbReference>
<evidence type="ECO:0000313" key="4">
    <source>
        <dbReference type="Proteomes" id="UP000184240"/>
    </source>
</evidence>
<dbReference type="PANTHER" id="PTHR30383:SF5">
    <property type="entry name" value="SGNH HYDROLASE-TYPE ESTERASE DOMAIN-CONTAINING PROTEIN"/>
    <property type="match status" value="1"/>
</dbReference>
<dbReference type="SUPFAM" id="SSF52266">
    <property type="entry name" value="SGNH hydrolase"/>
    <property type="match status" value="1"/>
</dbReference>
<dbReference type="EMBL" id="QOVN01000007">
    <property type="protein sequence ID" value="RXG27498.1"/>
    <property type="molecule type" value="Genomic_DNA"/>
</dbReference>
<reference evidence="2 5" key="3">
    <citation type="submission" date="2018-07" db="EMBL/GenBank/DDBJ databases">
        <title>Leeuwenhoekiella genomics.</title>
        <authorList>
            <person name="Tahon G."/>
            <person name="Willems A."/>
        </authorList>
    </citation>
    <scope>NUCLEOTIDE SEQUENCE [LARGE SCALE GENOMIC DNA]</scope>
    <source>
        <strain evidence="2 5">LMG 24856</strain>
    </source>
</reference>
<name>A0A1M5U5C4_9FLAO</name>
<dbReference type="RefSeq" id="WP_072980098.1">
    <property type="nucleotide sequence ID" value="NZ_FQXT01000001.1"/>
</dbReference>
<reference evidence="3" key="2">
    <citation type="submission" date="2016-11" db="EMBL/GenBank/DDBJ databases">
        <authorList>
            <person name="Jaros S."/>
            <person name="Januszkiewicz K."/>
            <person name="Wedrychowicz H."/>
        </authorList>
    </citation>
    <scope>NUCLEOTIDE SEQUENCE [LARGE SCALE GENOMIC DNA]</scope>
    <source>
        <strain evidence="3">DSM 19859</strain>
    </source>
</reference>
<dbReference type="STRING" id="573501.SAMN04487999_0557"/>